<dbReference type="EMBL" id="JAGXEW010000006">
    <property type="protein sequence ID" value="KAK1170713.1"/>
    <property type="molecule type" value="Genomic_DNA"/>
</dbReference>
<evidence type="ECO:0000313" key="6">
    <source>
        <dbReference type="Proteomes" id="UP001230051"/>
    </source>
</evidence>
<dbReference type="GO" id="GO:0019901">
    <property type="term" value="F:protein kinase binding"/>
    <property type="evidence" value="ECO:0007669"/>
    <property type="project" value="TreeGrafter"/>
</dbReference>
<dbReference type="GO" id="GO:0004861">
    <property type="term" value="F:cyclin-dependent protein serine/threonine kinase inhibitor activity"/>
    <property type="evidence" value="ECO:0007669"/>
    <property type="project" value="TreeGrafter"/>
</dbReference>
<name>A0AAD8LNC3_ACIOX</name>
<proteinExistence type="predicted"/>
<keyword evidence="6" id="KW-1185">Reference proteome</keyword>
<feature type="region of interest" description="Disordered" evidence="4">
    <location>
        <begin position="365"/>
        <end position="389"/>
    </location>
</feature>
<dbReference type="GO" id="GO:0005634">
    <property type="term" value="C:nucleus"/>
    <property type="evidence" value="ECO:0007669"/>
    <property type="project" value="TreeGrafter"/>
</dbReference>
<dbReference type="PROSITE" id="PS50088">
    <property type="entry name" value="ANK_REPEAT"/>
    <property type="match status" value="2"/>
</dbReference>
<feature type="repeat" description="ANK" evidence="3">
    <location>
        <begin position="84"/>
        <end position="116"/>
    </location>
</feature>
<dbReference type="PROSITE" id="PS50297">
    <property type="entry name" value="ANK_REP_REGION"/>
    <property type="match status" value="1"/>
</dbReference>
<evidence type="ECO:0000313" key="5">
    <source>
        <dbReference type="EMBL" id="KAK1170713.1"/>
    </source>
</evidence>
<dbReference type="InterPro" id="IPR036770">
    <property type="entry name" value="Ankyrin_rpt-contain_sf"/>
</dbReference>
<feature type="repeat" description="ANK" evidence="3">
    <location>
        <begin position="47"/>
        <end position="83"/>
    </location>
</feature>
<dbReference type="SMART" id="SM00248">
    <property type="entry name" value="ANK"/>
    <property type="match status" value="5"/>
</dbReference>
<sequence>MLKLSEKSGEQTGTQILLDAMSNDKIHLARFILDALDGKIVNDRTERAQTPLILAVLLPDPHMRSKFMKLLLQRGAEVNCQDETGRTALSYACESGHLEAVKTLVQNNADPELVDAWGNTALIYAAVAGHTPVVEFLVRAFKRLGLEIDRPNRVGNSAVQVAKHLGYRGCVLALTNNGRKTQDYENCNRHVLGTCQNNNDPSDEKFDRKFADVFQEKQSDSYACPHLKTRSGISAGETRPVGTLDRNTFWGFRNRLESMDSIDEEADRESDSCPESQGLAFSNVLTPRPRLRSWSVQYVNTNHKLLEKTDNGHCSLPPLTQISDLHNSTPIKNAFSCSSTSPCAGISVSGSRTLPSPLGILLTPIAHNKGGKDKTDNEKHKLSRQQDSGIRRFNESYYQKRGSLPTCVLSPAPPDRSLLPLRKNKSAVKDAQANFPTSSNTTTVPTTFTILGNKLFRRFTFPELKKTAKDLQEDGCSDSSVSSPESGTRGMSRSETFPMSRNHPQVGSKPSIDSISAVKCEFDFQLKKCSS</sequence>
<dbReference type="PANTHER" id="PTHR24201:SF8">
    <property type="entry name" value="CYCLIN-DEPENDENT KINASE 4 INHIBITOR B"/>
    <property type="match status" value="1"/>
</dbReference>
<dbReference type="InterPro" id="IPR002110">
    <property type="entry name" value="Ankyrin_rpt"/>
</dbReference>
<evidence type="ECO:0000256" key="4">
    <source>
        <dbReference type="SAM" id="MobiDB-lite"/>
    </source>
</evidence>
<protein>
    <submittedName>
        <fullName evidence="5">Ankyrin repeat domain-containing protein 36B-like</fullName>
    </submittedName>
</protein>
<dbReference type="Proteomes" id="UP001230051">
    <property type="component" value="Unassembled WGS sequence"/>
</dbReference>
<dbReference type="PANTHER" id="PTHR24201">
    <property type="entry name" value="ANK_REP_REGION DOMAIN-CONTAINING PROTEIN"/>
    <property type="match status" value="1"/>
</dbReference>
<accession>A0AAD8LNC3</accession>
<dbReference type="GO" id="GO:0008285">
    <property type="term" value="P:negative regulation of cell population proliferation"/>
    <property type="evidence" value="ECO:0007669"/>
    <property type="project" value="TreeGrafter"/>
</dbReference>
<gene>
    <name evidence="5" type="primary">Ankrd63</name>
    <name evidence="5" type="ORF">AOXY_G7634</name>
</gene>
<comment type="caution">
    <text evidence="5">The sequence shown here is derived from an EMBL/GenBank/DDBJ whole genome shotgun (WGS) entry which is preliminary data.</text>
</comment>
<dbReference type="Pfam" id="PF12796">
    <property type="entry name" value="Ank_2"/>
    <property type="match status" value="1"/>
</dbReference>
<dbReference type="InterPro" id="IPR050776">
    <property type="entry name" value="Ank_Repeat/CDKN_Inhibitor"/>
</dbReference>
<feature type="compositionally biased region" description="Polar residues" evidence="4">
    <location>
        <begin position="477"/>
        <end position="505"/>
    </location>
</feature>
<evidence type="ECO:0000256" key="2">
    <source>
        <dbReference type="ARBA" id="ARBA00023043"/>
    </source>
</evidence>
<organism evidence="5 6">
    <name type="scientific">Acipenser oxyrinchus oxyrinchus</name>
    <dbReference type="NCBI Taxonomy" id="40147"/>
    <lineage>
        <taxon>Eukaryota</taxon>
        <taxon>Metazoa</taxon>
        <taxon>Chordata</taxon>
        <taxon>Craniata</taxon>
        <taxon>Vertebrata</taxon>
        <taxon>Euteleostomi</taxon>
        <taxon>Actinopterygii</taxon>
        <taxon>Chondrostei</taxon>
        <taxon>Acipenseriformes</taxon>
        <taxon>Acipenseridae</taxon>
        <taxon>Acipenser</taxon>
    </lineage>
</organism>
<dbReference type="GO" id="GO:2000045">
    <property type="term" value="P:regulation of G1/S transition of mitotic cell cycle"/>
    <property type="evidence" value="ECO:0007669"/>
    <property type="project" value="TreeGrafter"/>
</dbReference>
<keyword evidence="1" id="KW-0677">Repeat</keyword>
<dbReference type="SUPFAM" id="SSF48403">
    <property type="entry name" value="Ankyrin repeat"/>
    <property type="match status" value="1"/>
</dbReference>
<evidence type="ECO:0000256" key="1">
    <source>
        <dbReference type="ARBA" id="ARBA00022737"/>
    </source>
</evidence>
<keyword evidence="2 3" id="KW-0040">ANK repeat</keyword>
<dbReference type="Gene3D" id="1.25.40.20">
    <property type="entry name" value="Ankyrin repeat-containing domain"/>
    <property type="match status" value="1"/>
</dbReference>
<feature type="region of interest" description="Disordered" evidence="4">
    <location>
        <begin position="472"/>
        <end position="511"/>
    </location>
</feature>
<dbReference type="AlphaFoldDB" id="A0AAD8LNC3"/>
<reference evidence="5" key="1">
    <citation type="submission" date="2022-02" db="EMBL/GenBank/DDBJ databases">
        <title>Atlantic sturgeon de novo genome assembly.</title>
        <authorList>
            <person name="Stock M."/>
            <person name="Klopp C."/>
            <person name="Guiguen Y."/>
            <person name="Cabau C."/>
            <person name="Parinello H."/>
            <person name="Santidrian Yebra-Pimentel E."/>
            <person name="Kuhl H."/>
            <person name="Dirks R.P."/>
            <person name="Guessner J."/>
            <person name="Wuertz S."/>
            <person name="Du K."/>
            <person name="Schartl M."/>
        </authorList>
    </citation>
    <scope>NUCLEOTIDE SEQUENCE</scope>
    <source>
        <strain evidence="5">STURGEONOMICS-FGT-2020</strain>
        <tissue evidence="5">Whole blood</tissue>
    </source>
</reference>
<feature type="compositionally biased region" description="Basic and acidic residues" evidence="4">
    <location>
        <begin position="370"/>
        <end position="380"/>
    </location>
</feature>
<dbReference type="GO" id="GO:0005737">
    <property type="term" value="C:cytoplasm"/>
    <property type="evidence" value="ECO:0007669"/>
    <property type="project" value="TreeGrafter"/>
</dbReference>
<evidence type="ECO:0000256" key="3">
    <source>
        <dbReference type="PROSITE-ProRule" id="PRU00023"/>
    </source>
</evidence>